<accession>A0A3N4I229</accession>
<name>A0A3N4I229_ASCIM</name>
<evidence type="ECO:0000313" key="1">
    <source>
        <dbReference type="EMBL" id="RPA79497.1"/>
    </source>
</evidence>
<keyword evidence="2" id="KW-1185">Reference proteome</keyword>
<protein>
    <submittedName>
        <fullName evidence="1">Uncharacterized protein</fullName>
    </submittedName>
</protein>
<reference evidence="1 2" key="1">
    <citation type="journal article" date="2018" name="Nat. Ecol. Evol.">
        <title>Pezizomycetes genomes reveal the molecular basis of ectomycorrhizal truffle lifestyle.</title>
        <authorList>
            <person name="Murat C."/>
            <person name="Payen T."/>
            <person name="Noel B."/>
            <person name="Kuo A."/>
            <person name="Morin E."/>
            <person name="Chen J."/>
            <person name="Kohler A."/>
            <person name="Krizsan K."/>
            <person name="Balestrini R."/>
            <person name="Da Silva C."/>
            <person name="Montanini B."/>
            <person name="Hainaut M."/>
            <person name="Levati E."/>
            <person name="Barry K.W."/>
            <person name="Belfiori B."/>
            <person name="Cichocki N."/>
            <person name="Clum A."/>
            <person name="Dockter R.B."/>
            <person name="Fauchery L."/>
            <person name="Guy J."/>
            <person name="Iotti M."/>
            <person name="Le Tacon F."/>
            <person name="Lindquist E.A."/>
            <person name="Lipzen A."/>
            <person name="Malagnac F."/>
            <person name="Mello A."/>
            <person name="Molinier V."/>
            <person name="Miyauchi S."/>
            <person name="Poulain J."/>
            <person name="Riccioni C."/>
            <person name="Rubini A."/>
            <person name="Sitrit Y."/>
            <person name="Splivallo R."/>
            <person name="Traeger S."/>
            <person name="Wang M."/>
            <person name="Zifcakova L."/>
            <person name="Wipf D."/>
            <person name="Zambonelli A."/>
            <person name="Paolocci F."/>
            <person name="Nowrousian M."/>
            <person name="Ottonello S."/>
            <person name="Baldrian P."/>
            <person name="Spatafora J.W."/>
            <person name="Henrissat B."/>
            <person name="Nagy L.G."/>
            <person name="Aury J.M."/>
            <person name="Wincker P."/>
            <person name="Grigoriev I.V."/>
            <person name="Bonfante P."/>
            <person name="Martin F.M."/>
        </authorList>
    </citation>
    <scope>NUCLEOTIDE SEQUENCE [LARGE SCALE GENOMIC DNA]</scope>
    <source>
        <strain evidence="1 2">RN42</strain>
    </source>
</reference>
<evidence type="ECO:0000313" key="2">
    <source>
        <dbReference type="Proteomes" id="UP000275078"/>
    </source>
</evidence>
<proteinExistence type="predicted"/>
<gene>
    <name evidence="1" type="ORF">BJ508DRAFT_308257</name>
</gene>
<dbReference type="Proteomes" id="UP000275078">
    <property type="component" value="Unassembled WGS sequence"/>
</dbReference>
<organism evidence="1 2">
    <name type="scientific">Ascobolus immersus RN42</name>
    <dbReference type="NCBI Taxonomy" id="1160509"/>
    <lineage>
        <taxon>Eukaryota</taxon>
        <taxon>Fungi</taxon>
        <taxon>Dikarya</taxon>
        <taxon>Ascomycota</taxon>
        <taxon>Pezizomycotina</taxon>
        <taxon>Pezizomycetes</taxon>
        <taxon>Pezizales</taxon>
        <taxon>Ascobolaceae</taxon>
        <taxon>Ascobolus</taxon>
    </lineage>
</organism>
<dbReference type="AlphaFoldDB" id="A0A3N4I229"/>
<dbReference type="EMBL" id="ML119698">
    <property type="protein sequence ID" value="RPA79497.1"/>
    <property type="molecule type" value="Genomic_DNA"/>
</dbReference>
<sequence length="259" mass="29666">MRRPGPYNPKCHWCEFESENYDEKEHHRLFKHFAALYDPYKSASKQNTPRIVVMRSADLNFYCAVEGCDMVGRDHSRFGTHCDQAHPEKTLVFKALRCLTVEEKDKLAQKGKDMELCYQNIVANTLVETSEADDINLEKAQSNVEDRIQQAARQPKLNKRSNKVGVVADRAANSKRSSLNEIKGTSSKSVKRKWELSDNIDDMKEMLQAQYRKALFGEMITTMGNTEGDYGASEQRKERLKAYFERSMAMLNDSGDSTS</sequence>